<protein>
    <submittedName>
        <fullName evidence="2">Uncharacterized protein</fullName>
    </submittedName>
</protein>
<proteinExistence type="predicted"/>
<evidence type="ECO:0000313" key="3">
    <source>
        <dbReference type="Proteomes" id="UP000306808"/>
    </source>
</evidence>
<evidence type="ECO:0000313" key="2">
    <source>
        <dbReference type="EMBL" id="TJZ61232.1"/>
    </source>
</evidence>
<dbReference type="EMBL" id="SUME01000003">
    <property type="protein sequence ID" value="TJZ61232.1"/>
    <property type="molecule type" value="Genomic_DNA"/>
</dbReference>
<evidence type="ECO:0000256" key="1">
    <source>
        <dbReference type="SAM" id="Phobius"/>
    </source>
</evidence>
<keyword evidence="1" id="KW-1133">Transmembrane helix</keyword>
<organism evidence="2 3">
    <name type="scientific">Sphingobacterium olei</name>
    <dbReference type="NCBI Taxonomy" id="2571155"/>
    <lineage>
        <taxon>Bacteria</taxon>
        <taxon>Pseudomonadati</taxon>
        <taxon>Bacteroidota</taxon>
        <taxon>Sphingobacteriia</taxon>
        <taxon>Sphingobacteriales</taxon>
        <taxon>Sphingobacteriaceae</taxon>
        <taxon>Sphingobacterium</taxon>
    </lineage>
</organism>
<dbReference type="AlphaFoldDB" id="A0A4U0P3P1"/>
<keyword evidence="3" id="KW-1185">Reference proteome</keyword>
<dbReference type="Proteomes" id="UP000306808">
    <property type="component" value="Unassembled WGS sequence"/>
</dbReference>
<sequence>MNYTEFFAQLFILTFGVFAALVLAFKIIWPKIENYHLKINAINQSKLLTKENLQLRYTAYERLILLVHRIAPEQIMLRNHDPQLSIGQFRQILIAEVESEFNHNFTQQLYVSDAAWVVVKDLKVNTVSLLRNTAKALPKDSTLDQFVGLVLQHVKELDVNPYDAALHILKNELTT</sequence>
<feature type="transmembrane region" description="Helical" evidence="1">
    <location>
        <begin position="6"/>
        <end position="29"/>
    </location>
</feature>
<accession>A0A4U0P3P1</accession>
<reference evidence="2 3" key="1">
    <citation type="submission" date="2019-04" db="EMBL/GenBank/DDBJ databases">
        <title>Sphingobacterium olei sp. nov., isolated from oil-contaminated soil.</title>
        <authorList>
            <person name="Liu B."/>
        </authorList>
    </citation>
    <scope>NUCLEOTIDE SEQUENCE [LARGE SCALE GENOMIC DNA]</scope>
    <source>
        <strain evidence="2 3">HAL-9</strain>
    </source>
</reference>
<dbReference type="OrthoDB" id="1493032at2"/>
<comment type="caution">
    <text evidence="2">The sequence shown here is derived from an EMBL/GenBank/DDBJ whole genome shotgun (WGS) entry which is preliminary data.</text>
</comment>
<dbReference type="InterPro" id="IPR057695">
    <property type="entry name" value="DUF7935"/>
</dbReference>
<keyword evidence="1" id="KW-0812">Transmembrane</keyword>
<keyword evidence="1" id="KW-0472">Membrane</keyword>
<dbReference type="Pfam" id="PF25589">
    <property type="entry name" value="DUF7935"/>
    <property type="match status" value="1"/>
</dbReference>
<dbReference type="RefSeq" id="WP_136900889.1">
    <property type="nucleotide sequence ID" value="NZ_SUME01000003.1"/>
</dbReference>
<name>A0A4U0P3P1_9SPHI</name>
<gene>
    <name evidence="2" type="ORF">FAZ15_08510</name>
</gene>